<dbReference type="InterPro" id="IPR016039">
    <property type="entry name" value="Thiolase-like"/>
</dbReference>
<proteinExistence type="predicted"/>
<name>A0A1H4XUU4_9ACTN</name>
<sequence>MTDSRTPADLASVGYAEIVTDAPERHSRNGSSLFADPLAWLMAEAAEAAARDCRPGLTEIGDLSEIGDLVGVIAISEVCTLDTMRQIARATPRGRLSPLKFAGANPGSLAGLACIRQGFRGPTLTLSMPPAAALPTALDVAAGWFGRGSARYVLLGTHRQDGDTHAVRCAVLQSVRAPEPHAESALARLAAPVPATVAATS</sequence>
<evidence type="ECO:0000313" key="2">
    <source>
        <dbReference type="Proteomes" id="UP000182375"/>
    </source>
</evidence>
<evidence type="ECO:0008006" key="3">
    <source>
        <dbReference type="Google" id="ProtNLM"/>
    </source>
</evidence>
<dbReference type="GeneID" id="95512903"/>
<organism evidence="1 2">
    <name type="scientific">Streptomyces misionensis</name>
    <dbReference type="NCBI Taxonomy" id="67331"/>
    <lineage>
        <taxon>Bacteria</taxon>
        <taxon>Bacillati</taxon>
        <taxon>Actinomycetota</taxon>
        <taxon>Actinomycetes</taxon>
        <taxon>Kitasatosporales</taxon>
        <taxon>Streptomycetaceae</taxon>
        <taxon>Streptomyces</taxon>
    </lineage>
</organism>
<dbReference type="STRING" id="67331.SAMN04490357_3772"/>
<accession>A0A1H4XUU4</accession>
<protein>
    <recommendedName>
        <fullName evidence="3">Coronafacic acid synthetase</fullName>
    </recommendedName>
</protein>
<dbReference type="Gene3D" id="3.40.47.10">
    <property type="match status" value="1"/>
</dbReference>
<dbReference type="Proteomes" id="UP000182375">
    <property type="component" value="Unassembled WGS sequence"/>
</dbReference>
<dbReference type="SUPFAM" id="SSF53901">
    <property type="entry name" value="Thiolase-like"/>
    <property type="match status" value="1"/>
</dbReference>
<reference evidence="1 2" key="1">
    <citation type="submission" date="2016-10" db="EMBL/GenBank/DDBJ databases">
        <authorList>
            <person name="de Groot N.N."/>
        </authorList>
    </citation>
    <scope>NUCLEOTIDE SEQUENCE [LARGE SCALE GENOMIC DNA]</scope>
    <source>
        <strain evidence="1 2">DSM 40306</strain>
    </source>
</reference>
<dbReference type="EMBL" id="FNTD01000004">
    <property type="protein sequence ID" value="SED08631.1"/>
    <property type="molecule type" value="Genomic_DNA"/>
</dbReference>
<dbReference type="GO" id="GO:0016747">
    <property type="term" value="F:acyltransferase activity, transferring groups other than amino-acyl groups"/>
    <property type="evidence" value="ECO:0007669"/>
    <property type="project" value="UniProtKB-ARBA"/>
</dbReference>
<dbReference type="RefSeq" id="WP_074992635.1">
    <property type="nucleotide sequence ID" value="NZ_FNTD01000004.1"/>
</dbReference>
<evidence type="ECO:0000313" key="1">
    <source>
        <dbReference type="EMBL" id="SED08631.1"/>
    </source>
</evidence>
<dbReference type="AlphaFoldDB" id="A0A1H4XUU4"/>
<gene>
    <name evidence="1" type="ORF">SAMN04490357_3772</name>
</gene>